<dbReference type="InterPro" id="IPR000086">
    <property type="entry name" value="NUDIX_hydrolase_dom"/>
</dbReference>
<evidence type="ECO:0000259" key="1">
    <source>
        <dbReference type="PROSITE" id="PS51462"/>
    </source>
</evidence>
<dbReference type="PANTHER" id="PTHR13622:SF8">
    <property type="entry name" value="THIAMIN PYROPHOSPHOKINASE 1"/>
    <property type="match status" value="1"/>
</dbReference>
<name>A0A4P9XBN9_9FUNG</name>
<organism evidence="2 3">
    <name type="scientific">Caulochytrium protostelioides</name>
    <dbReference type="NCBI Taxonomy" id="1555241"/>
    <lineage>
        <taxon>Eukaryota</taxon>
        <taxon>Fungi</taxon>
        <taxon>Fungi incertae sedis</taxon>
        <taxon>Chytridiomycota</taxon>
        <taxon>Chytridiomycota incertae sedis</taxon>
        <taxon>Chytridiomycetes</taxon>
        <taxon>Caulochytriales</taxon>
        <taxon>Caulochytriaceae</taxon>
        <taxon>Caulochytrium</taxon>
    </lineage>
</organism>
<evidence type="ECO:0000313" key="2">
    <source>
        <dbReference type="EMBL" id="RKP02531.1"/>
    </source>
</evidence>
<dbReference type="GO" id="GO:0044715">
    <property type="term" value="F:8-oxo-dGDP phosphatase activity"/>
    <property type="evidence" value="ECO:0007669"/>
    <property type="project" value="UniProtKB-ARBA"/>
</dbReference>
<dbReference type="SUPFAM" id="SSF55811">
    <property type="entry name" value="Nudix"/>
    <property type="match status" value="1"/>
</dbReference>
<dbReference type="AlphaFoldDB" id="A0A4P9XBN9"/>
<accession>A0A4P9XBN9</accession>
<keyword evidence="3" id="KW-1185">Reference proteome</keyword>
<dbReference type="Pfam" id="PF00293">
    <property type="entry name" value="NUDIX"/>
    <property type="match status" value="1"/>
</dbReference>
<feature type="non-terminal residue" evidence="2">
    <location>
        <position position="1"/>
    </location>
</feature>
<proteinExistence type="predicted"/>
<feature type="domain" description="Nudix hydrolase" evidence="1">
    <location>
        <begin position="34"/>
        <end position="182"/>
    </location>
</feature>
<dbReference type="PROSITE" id="PS51462">
    <property type="entry name" value="NUDIX"/>
    <property type="match status" value="1"/>
</dbReference>
<reference evidence="3" key="1">
    <citation type="journal article" date="2018" name="Nat. Microbiol.">
        <title>Leveraging single-cell genomics to expand the fungal tree of life.</title>
        <authorList>
            <person name="Ahrendt S.R."/>
            <person name="Quandt C.A."/>
            <person name="Ciobanu D."/>
            <person name="Clum A."/>
            <person name="Salamov A."/>
            <person name="Andreopoulos B."/>
            <person name="Cheng J.F."/>
            <person name="Woyke T."/>
            <person name="Pelin A."/>
            <person name="Henrissat B."/>
            <person name="Reynolds N.K."/>
            <person name="Benny G.L."/>
            <person name="Smith M.E."/>
            <person name="James T.Y."/>
            <person name="Grigoriev I.V."/>
        </authorList>
    </citation>
    <scope>NUCLEOTIDE SEQUENCE [LARGE SCALE GENOMIC DNA]</scope>
    <source>
        <strain evidence="3">ATCC 52028</strain>
    </source>
</reference>
<dbReference type="InterPro" id="IPR015797">
    <property type="entry name" value="NUDIX_hydrolase-like_dom_sf"/>
</dbReference>
<dbReference type="EMBL" id="ML014141">
    <property type="protein sequence ID" value="RKP02531.1"/>
    <property type="molecule type" value="Genomic_DNA"/>
</dbReference>
<dbReference type="PANTHER" id="PTHR13622">
    <property type="entry name" value="THIAMIN PYROPHOSPHOKINASE"/>
    <property type="match status" value="1"/>
</dbReference>
<dbReference type="Gene3D" id="3.90.79.10">
    <property type="entry name" value="Nucleoside Triphosphate Pyrophosphohydrolase"/>
    <property type="match status" value="1"/>
</dbReference>
<protein>
    <recommendedName>
        <fullName evidence="1">Nudix hydrolase domain-containing protein</fullName>
    </recommendedName>
</protein>
<sequence>LRGWRDEPCSLVDADGRHLLSIERAARPLFGVRCYGIHVNGIVRGRDGVTRMWIATRALTKPTWPGRLDNMVGGGIPAASTPRTTMVREAAEEAGLAPAVAIRARYAGSIGLARYDPPFGPTPVWGLILDTEYVYDLELRDDEVPEPSDGEVAQFELMPLDDVLRHVLDGRFMPESALVVIDYLIRSGFLHPENCDGIAELNALLHYRHPLP</sequence>
<dbReference type="CDD" id="cd03676">
    <property type="entry name" value="NUDIX_Tnr3_like"/>
    <property type="match status" value="1"/>
</dbReference>
<dbReference type="STRING" id="1555241.A0A4P9XBN9"/>
<dbReference type="OrthoDB" id="10261522at2759"/>
<dbReference type="Proteomes" id="UP000274922">
    <property type="component" value="Unassembled WGS sequence"/>
</dbReference>
<dbReference type="FunFam" id="3.90.79.10:FF:000019">
    <property type="entry name" value="Thiamin pyrophosphokinase, putative"/>
    <property type="match status" value="1"/>
</dbReference>
<gene>
    <name evidence="2" type="ORF">CXG81DRAFT_6636</name>
</gene>
<evidence type="ECO:0000313" key="3">
    <source>
        <dbReference type="Proteomes" id="UP000274922"/>
    </source>
</evidence>
<feature type="non-terminal residue" evidence="2">
    <location>
        <position position="212"/>
    </location>
</feature>